<proteinExistence type="predicted"/>
<evidence type="ECO:0000313" key="2">
    <source>
        <dbReference type="Proteomes" id="UP000250321"/>
    </source>
</evidence>
<accession>A0A314ZPI8</accession>
<dbReference type="EMBL" id="PJQY01000037">
    <property type="protein sequence ID" value="PQQ20353.1"/>
    <property type="molecule type" value="Genomic_DNA"/>
</dbReference>
<sequence>MEYGHSNLSASSCQDEFIERRRSNEGKYLNMAIVSVRLGEHKLKAEKGHDIKQEKWLKMHVV</sequence>
<name>A0A314ZPI8_PRUYE</name>
<reference evidence="1 2" key="1">
    <citation type="submission" date="2018-02" db="EMBL/GenBank/DDBJ databases">
        <title>Draft genome of wild Prunus yedoensis var. nudiflora.</title>
        <authorList>
            <person name="Baek S."/>
            <person name="Kim J.-H."/>
            <person name="Choi K."/>
            <person name="Kim G.-B."/>
            <person name="Cho A."/>
            <person name="Jang H."/>
            <person name="Shin C.-H."/>
            <person name="Yu H.-J."/>
            <person name="Mun J.-H."/>
        </authorList>
    </citation>
    <scope>NUCLEOTIDE SEQUENCE [LARGE SCALE GENOMIC DNA]</scope>
    <source>
        <strain evidence="2">cv. Jeju island</strain>
        <tissue evidence="1">Leaf</tissue>
    </source>
</reference>
<protein>
    <submittedName>
        <fullName evidence="1">Uncharacterized protein</fullName>
    </submittedName>
</protein>
<comment type="caution">
    <text evidence="1">The sequence shown here is derived from an EMBL/GenBank/DDBJ whole genome shotgun (WGS) entry which is preliminary data.</text>
</comment>
<organism evidence="1 2">
    <name type="scientific">Prunus yedoensis var. nudiflora</name>
    <dbReference type="NCBI Taxonomy" id="2094558"/>
    <lineage>
        <taxon>Eukaryota</taxon>
        <taxon>Viridiplantae</taxon>
        <taxon>Streptophyta</taxon>
        <taxon>Embryophyta</taxon>
        <taxon>Tracheophyta</taxon>
        <taxon>Spermatophyta</taxon>
        <taxon>Magnoliopsida</taxon>
        <taxon>eudicotyledons</taxon>
        <taxon>Gunneridae</taxon>
        <taxon>Pentapetalae</taxon>
        <taxon>rosids</taxon>
        <taxon>fabids</taxon>
        <taxon>Rosales</taxon>
        <taxon>Rosaceae</taxon>
        <taxon>Amygdaloideae</taxon>
        <taxon>Amygdaleae</taxon>
        <taxon>Prunus</taxon>
    </lineage>
</organism>
<dbReference type="AlphaFoldDB" id="A0A314ZPI8"/>
<dbReference type="Proteomes" id="UP000250321">
    <property type="component" value="Unassembled WGS sequence"/>
</dbReference>
<keyword evidence="2" id="KW-1185">Reference proteome</keyword>
<gene>
    <name evidence="1" type="ORF">Pyn_37118</name>
</gene>
<evidence type="ECO:0000313" key="1">
    <source>
        <dbReference type="EMBL" id="PQQ20353.1"/>
    </source>
</evidence>